<dbReference type="PANTHER" id="PTHR36173">
    <property type="entry name" value="RIBONUCLEASE VAPC16-RELATED"/>
    <property type="match status" value="1"/>
</dbReference>
<dbReference type="SUPFAM" id="SSF88723">
    <property type="entry name" value="PIN domain-like"/>
    <property type="match status" value="1"/>
</dbReference>
<dbReference type="Pfam" id="PF01850">
    <property type="entry name" value="PIN"/>
    <property type="match status" value="1"/>
</dbReference>
<dbReference type="InterPro" id="IPR002716">
    <property type="entry name" value="PIN_dom"/>
</dbReference>
<feature type="domain" description="PIN" evidence="1">
    <location>
        <begin position="3"/>
        <end position="124"/>
    </location>
</feature>
<dbReference type="Gene3D" id="3.40.50.1010">
    <property type="entry name" value="5'-nuclease"/>
    <property type="match status" value="1"/>
</dbReference>
<accession>A0A1F6A6S8</accession>
<dbReference type="Proteomes" id="UP000177092">
    <property type="component" value="Unassembled WGS sequence"/>
</dbReference>
<dbReference type="InterPro" id="IPR052919">
    <property type="entry name" value="TA_system_RNase"/>
</dbReference>
<dbReference type="CDD" id="cd09872">
    <property type="entry name" value="PIN_Sll0205-like"/>
    <property type="match status" value="1"/>
</dbReference>
<reference evidence="2 3" key="1">
    <citation type="journal article" date="2016" name="Nat. Commun.">
        <title>Thousands of microbial genomes shed light on interconnected biogeochemical processes in an aquifer system.</title>
        <authorList>
            <person name="Anantharaman K."/>
            <person name="Brown C.T."/>
            <person name="Hug L.A."/>
            <person name="Sharon I."/>
            <person name="Castelle C.J."/>
            <person name="Probst A.J."/>
            <person name="Thomas B.C."/>
            <person name="Singh A."/>
            <person name="Wilkins M.J."/>
            <person name="Karaoz U."/>
            <person name="Brodie E.L."/>
            <person name="Williams K.H."/>
            <person name="Hubbard S.S."/>
            <person name="Banfield J.F."/>
        </authorList>
    </citation>
    <scope>NUCLEOTIDE SEQUENCE [LARGE SCALE GENOMIC DNA]</scope>
</reference>
<dbReference type="InterPro" id="IPR029060">
    <property type="entry name" value="PIN-like_dom_sf"/>
</dbReference>
<evidence type="ECO:0000313" key="2">
    <source>
        <dbReference type="EMBL" id="OGG20440.1"/>
    </source>
</evidence>
<evidence type="ECO:0000313" key="3">
    <source>
        <dbReference type="Proteomes" id="UP000177092"/>
    </source>
</evidence>
<organism evidence="2 3">
    <name type="scientific">Candidatus Gottesmanbacteria bacterium RIFCSPHIGHO2_02_FULL_40_13</name>
    <dbReference type="NCBI Taxonomy" id="1798384"/>
    <lineage>
        <taxon>Bacteria</taxon>
        <taxon>Candidatus Gottesmaniibacteriota</taxon>
    </lineage>
</organism>
<dbReference type="PANTHER" id="PTHR36173:SF2">
    <property type="entry name" value="RIBONUCLEASE VAPC16"/>
    <property type="match status" value="1"/>
</dbReference>
<proteinExistence type="predicted"/>
<evidence type="ECO:0000259" key="1">
    <source>
        <dbReference type="Pfam" id="PF01850"/>
    </source>
</evidence>
<dbReference type="STRING" id="1798384.A3D03_01735"/>
<sequence>MSYLADTHIFLWTVFSPKKISRKVKDILLDPEHTKYVSVITFWEIALKFSLGKMVLTDILPDALPAIAKETGFEILHLDADLTSSFYKLPKIANKDPFDRMLAWQAISKDYILLTNDRDFADYKAQGLKMVW</sequence>
<gene>
    <name evidence="2" type="ORF">A3D03_01735</name>
</gene>
<protein>
    <recommendedName>
        <fullName evidence="1">PIN domain-containing protein</fullName>
    </recommendedName>
</protein>
<dbReference type="EMBL" id="MFJN01000047">
    <property type="protein sequence ID" value="OGG20440.1"/>
    <property type="molecule type" value="Genomic_DNA"/>
</dbReference>
<comment type="caution">
    <text evidence="2">The sequence shown here is derived from an EMBL/GenBank/DDBJ whole genome shotgun (WGS) entry which is preliminary data.</text>
</comment>
<dbReference type="AlphaFoldDB" id="A0A1F6A6S8"/>
<name>A0A1F6A6S8_9BACT</name>
<dbReference type="InterPro" id="IPR041705">
    <property type="entry name" value="PIN_Sll0205"/>
</dbReference>